<reference evidence="6" key="2">
    <citation type="journal article" date="2023" name="Biology">
        <title>Prokaryotic Life Associated with Coal-Fire Gas Vents Revealed by Metagenomics.</title>
        <authorList>
            <person name="Kadnikov V.V."/>
            <person name="Mardanov A.V."/>
            <person name="Beletsky A.V."/>
            <person name="Karnachuk O.V."/>
            <person name="Ravin N.V."/>
        </authorList>
    </citation>
    <scope>NUCLEOTIDE SEQUENCE</scope>
    <source>
        <strain evidence="6">Bu02</strain>
    </source>
</reference>
<dbReference type="PANTHER" id="PTHR34653:SF1">
    <property type="entry name" value="FLAGELLAR HOOK-BASAL BODY COMPLEX PROTEIN FLIE"/>
    <property type="match status" value="1"/>
</dbReference>
<comment type="similarity">
    <text evidence="2 4">Belongs to the FliE family.</text>
</comment>
<evidence type="ECO:0000313" key="6">
    <source>
        <dbReference type="EMBL" id="QUL98594.1"/>
    </source>
</evidence>
<keyword evidence="6" id="KW-0966">Cell projection</keyword>
<evidence type="ECO:0000256" key="4">
    <source>
        <dbReference type="HAMAP-Rule" id="MF_00724"/>
    </source>
</evidence>
<keyword evidence="6" id="KW-0969">Cilium</keyword>
<gene>
    <name evidence="4 6" type="primary">fliE</name>
    <name evidence="6" type="ORF">IMF26_00375</name>
</gene>
<dbReference type="AlphaFoldDB" id="A0AAT9LCX7"/>
<keyword evidence="3 4" id="KW-0975">Bacterial flagellum</keyword>
<dbReference type="InterPro" id="IPR001624">
    <property type="entry name" value="FliE"/>
</dbReference>
<dbReference type="NCBIfam" id="TIGR00205">
    <property type="entry name" value="fliE"/>
    <property type="match status" value="1"/>
</dbReference>
<dbReference type="PRINTS" id="PR01006">
    <property type="entry name" value="FLGHOOKFLIE"/>
</dbReference>
<name>A0AAT9LCX7_9FIRM</name>
<evidence type="ECO:0000256" key="5">
    <source>
        <dbReference type="NCBIfam" id="TIGR00205"/>
    </source>
</evidence>
<keyword evidence="6" id="KW-0282">Flagellum</keyword>
<dbReference type="PANTHER" id="PTHR34653">
    <property type="match status" value="1"/>
</dbReference>
<organism evidence="6">
    <name type="scientific">Candidatus Fermentithermobacillus carboniphilus</name>
    <dbReference type="NCBI Taxonomy" id="3085328"/>
    <lineage>
        <taxon>Bacteria</taxon>
        <taxon>Bacillati</taxon>
        <taxon>Bacillota</taxon>
        <taxon>Candidatus Fermentithermobacillia</taxon>
        <taxon>Candidatus Fermentithermobacillales</taxon>
        <taxon>Candidatus Fermentithermobacillaceae</taxon>
        <taxon>Candidatus Fermentithermobacillus</taxon>
    </lineage>
</organism>
<dbReference type="GO" id="GO:0003774">
    <property type="term" value="F:cytoskeletal motor activity"/>
    <property type="evidence" value="ECO:0007669"/>
    <property type="project" value="InterPro"/>
</dbReference>
<evidence type="ECO:0000256" key="3">
    <source>
        <dbReference type="ARBA" id="ARBA00023143"/>
    </source>
</evidence>
<dbReference type="KEGG" id="fcz:IMF26_00375"/>
<evidence type="ECO:0000256" key="2">
    <source>
        <dbReference type="ARBA" id="ARBA00009272"/>
    </source>
</evidence>
<sequence length="99" mass="10941">MYIRPISTTGIGADLENRIGPLPAERQTSFSDILRNVSASLEKLDQETLKSQLDLVTGNARDMHTAVLSVEKASLALDLVISVRNKAIEAYQEIMRMPL</sequence>
<dbReference type="GO" id="GO:0005198">
    <property type="term" value="F:structural molecule activity"/>
    <property type="evidence" value="ECO:0007669"/>
    <property type="project" value="UniProtKB-UniRule"/>
</dbReference>
<dbReference type="Pfam" id="PF02049">
    <property type="entry name" value="FliE"/>
    <property type="match status" value="1"/>
</dbReference>
<dbReference type="GO" id="GO:0009425">
    <property type="term" value="C:bacterial-type flagellum basal body"/>
    <property type="evidence" value="ECO:0007669"/>
    <property type="project" value="UniProtKB-SubCell"/>
</dbReference>
<dbReference type="HAMAP" id="MF_00724">
    <property type="entry name" value="FliE"/>
    <property type="match status" value="1"/>
</dbReference>
<evidence type="ECO:0000256" key="1">
    <source>
        <dbReference type="ARBA" id="ARBA00004117"/>
    </source>
</evidence>
<reference evidence="6" key="1">
    <citation type="submission" date="2020-10" db="EMBL/GenBank/DDBJ databases">
        <authorList>
            <person name="Kadnikov V."/>
            <person name="Beletsky A.V."/>
            <person name="Mardanov A.V."/>
            <person name="Karnachuk O.V."/>
            <person name="Ravin N.V."/>
        </authorList>
    </citation>
    <scope>NUCLEOTIDE SEQUENCE</scope>
    <source>
        <strain evidence="6">Bu02</strain>
    </source>
</reference>
<dbReference type="EMBL" id="CP062796">
    <property type="protein sequence ID" value="QUL98594.1"/>
    <property type="molecule type" value="Genomic_DNA"/>
</dbReference>
<accession>A0AAT9LCX7</accession>
<protein>
    <recommendedName>
        <fullName evidence="4 5">Flagellar hook-basal body complex protein FliE</fullName>
    </recommendedName>
</protein>
<comment type="subcellular location">
    <subcellularLocation>
        <location evidence="1 4">Bacterial flagellum basal body</location>
    </subcellularLocation>
</comment>
<dbReference type="GO" id="GO:0071973">
    <property type="term" value="P:bacterial-type flagellum-dependent cell motility"/>
    <property type="evidence" value="ECO:0007669"/>
    <property type="project" value="InterPro"/>
</dbReference>
<proteinExistence type="inferred from homology"/>